<accession>A0A4S8RK47</accession>
<dbReference type="CDD" id="cd02440">
    <property type="entry name" value="AdoMet_MTases"/>
    <property type="match status" value="1"/>
</dbReference>
<evidence type="ECO:0000313" key="2">
    <source>
        <dbReference type="EMBL" id="THV54034.1"/>
    </source>
</evidence>
<organism evidence="2 3">
    <name type="scientific">Botrytis galanthina</name>
    <dbReference type="NCBI Taxonomy" id="278940"/>
    <lineage>
        <taxon>Eukaryota</taxon>
        <taxon>Fungi</taxon>
        <taxon>Dikarya</taxon>
        <taxon>Ascomycota</taxon>
        <taxon>Pezizomycotina</taxon>
        <taxon>Leotiomycetes</taxon>
        <taxon>Helotiales</taxon>
        <taxon>Sclerotiniaceae</taxon>
        <taxon>Botrytis</taxon>
    </lineage>
</organism>
<dbReference type="AlphaFoldDB" id="A0A4S8RK47"/>
<dbReference type="InterPro" id="IPR013217">
    <property type="entry name" value="Methyltransf_12"/>
</dbReference>
<dbReference type="EMBL" id="PQXL01000036">
    <property type="protein sequence ID" value="THV54034.1"/>
    <property type="molecule type" value="Genomic_DNA"/>
</dbReference>
<gene>
    <name evidence="2" type="ORF">BGAL_0036g00330</name>
</gene>
<feature type="domain" description="Methyltransferase type 12" evidence="1">
    <location>
        <begin position="217"/>
        <end position="298"/>
    </location>
</feature>
<sequence length="326" mass="35870">MLFPYLPCLDDSFWVGAFGRVSRVISGVVYASDILEKSDDSAGNQNPHGGVRLHWKPDIDFLDPKKLIRPTKSAKEFIPALQKLVLLCSIEAQKRLSRLSTTVPHLRKFKSWLNAQVEKAEASGYLFVEDSKKLIALSSIDRIALIEAIVMEIKSPVSVAVKRIFEAIEGIFKGEIDPLDLLMQDGALTKFYDSASDWNYRDFVGMLSHSKPHLRILEIGAGTGGTTAVILKGLVSTYGEPMFSSYTFTDISPGFFMAAKERFASAPNMEFSVLDINQDPADQGFQLGSYDLVIAANASISATNKNTKVDIFIGSSCYSESCEDAV</sequence>
<protein>
    <recommendedName>
        <fullName evidence="1">Methyltransferase type 12 domain-containing protein</fullName>
    </recommendedName>
</protein>
<evidence type="ECO:0000259" key="1">
    <source>
        <dbReference type="Pfam" id="PF08242"/>
    </source>
</evidence>
<proteinExistence type="predicted"/>
<comment type="caution">
    <text evidence="2">The sequence shown here is derived from an EMBL/GenBank/DDBJ whole genome shotgun (WGS) entry which is preliminary data.</text>
</comment>
<evidence type="ECO:0000313" key="3">
    <source>
        <dbReference type="Proteomes" id="UP000308671"/>
    </source>
</evidence>
<dbReference type="InterPro" id="IPR029063">
    <property type="entry name" value="SAM-dependent_MTases_sf"/>
</dbReference>
<dbReference type="Pfam" id="PF08242">
    <property type="entry name" value="Methyltransf_12"/>
    <property type="match status" value="1"/>
</dbReference>
<dbReference type="OrthoDB" id="5414098at2759"/>
<dbReference type="SUPFAM" id="SSF53335">
    <property type="entry name" value="S-adenosyl-L-methionine-dependent methyltransferases"/>
    <property type="match status" value="1"/>
</dbReference>
<name>A0A4S8RK47_9HELO</name>
<reference evidence="2 3" key="1">
    <citation type="submission" date="2017-12" db="EMBL/GenBank/DDBJ databases">
        <title>Comparative genomics of Botrytis spp.</title>
        <authorList>
            <person name="Valero-Jimenez C.A."/>
            <person name="Tapia P."/>
            <person name="Veloso J."/>
            <person name="Silva-Moreno E."/>
            <person name="Staats M."/>
            <person name="Valdes J.H."/>
            <person name="Van Kan J.A.L."/>
        </authorList>
    </citation>
    <scope>NUCLEOTIDE SEQUENCE [LARGE SCALE GENOMIC DNA]</scope>
    <source>
        <strain evidence="2 3">MUCL435</strain>
    </source>
</reference>
<dbReference type="Gene3D" id="3.40.50.150">
    <property type="entry name" value="Vaccinia Virus protein VP39"/>
    <property type="match status" value="1"/>
</dbReference>
<keyword evidence="3" id="KW-1185">Reference proteome</keyword>
<dbReference type="Proteomes" id="UP000308671">
    <property type="component" value="Unassembled WGS sequence"/>
</dbReference>